<feature type="transmembrane region" description="Helical" evidence="1">
    <location>
        <begin position="12"/>
        <end position="30"/>
    </location>
</feature>
<reference evidence="2 3" key="1">
    <citation type="submission" date="2020-01" db="EMBL/GenBank/DDBJ databases">
        <authorList>
            <person name="Kim M."/>
        </authorList>
    </citation>
    <scope>NUCLEOTIDE SEQUENCE [LARGE SCALE GENOMIC DNA]</scope>
    <source>
        <strain evidence="2 3">BT10</strain>
    </source>
</reference>
<feature type="transmembrane region" description="Helical" evidence="1">
    <location>
        <begin position="65"/>
        <end position="84"/>
    </location>
</feature>
<organism evidence="2 3">
    <name type="scientific">Nibribacter ruber</name>
    <dbReference type="NCBI Taxonomy" id="2698458"/>
    <lineage>
        <taxon>Bacteria</taxon>
        <taxon>Pseudomonadati</taxon>
        <taxon>Bacteroidota</taxon>
        <taxon>Cytophagia</taxon>
        <taxon>Cytophagales</taxon>
        <taxon>Hymenobacteraceae</taxon>
        <taxon>Nibribacter</taxon>
    </lineage>
</organism>
<keyword evidence="3" id="KW-1185">Reference proteome</keyword>
<keyword evidence="1" id="KW-0472">Membrane</keyword>
<evidence type="ECO:0000256" key="1">
    <source>
        <dbReference type="SAM" id="Phobius"/>
    </source>
</evidence>
<dbReference type="AlphaFoldDB" id="A0A6P1P0X7"/>
<feature type="transmembrane region" description="Helical" evidence="1">
    <location>
        <begin position="36"/>
        <end position="53"/>
    </location>
</feature>
<dbReference type="KEGG" id="nib:GU926_11770"/>
<dbReference type="Proteomes" id="UP000464214">
    <property type="component" value="Chromosome"/>
</dbReference>
<proteinExistence type="predicted"/>
<evidence type="ECO:0000313" key="2">
    <source>
        <dbReference type="EMBL" id="QHL88071.1"/>
    </source>
</evidence>
<keyword evidence="1" id="KW-0812">Transmembrane</keyword>
<name>A0A6P1P0X7_9BACT</name>
<feature type="transmembrane region" description="Helical" evidence="1">
    <location>
        <begin position="96"/>
        <end position="116"/>
    </location>
</feature>
<evidence type="ECO:0000313" key="3">
    <source>
        <dbReference type="Proteomes" id="UP000464214"/>
    </source>
</evidence>
<dbReference type="RefSeq" id="WP_160692082.1">
    <property type="nucleotide sequence ID" value="NZ_CP047897.1"/>
</dbReference>
<dbReference type="EMBL" id="CP047897">
    <property type="protein sequence ID" value="QHL88071.1"/>
    <property type="molecule type" value="Genomic_DNA"/>
</dbReference>
<accession>A0A6P1P0X7</accession>
<keyword evidence="1" id="KW-1133">Transmembrane helix</keyword>
<protein>
    <submittedName>
        <fullName evidence="2">Uncharacterized protein</fullName>
    </submittedName>
</protein>
<gene>
    <name evidence="2" type="ORF">GU926_11770</name>
</gene>
<sequence>MRKSIFTNRAFYWAVIILIGALLSWNIFLALAYSKFLGIIPIAVQATLLYLVWSKHEYAKNGLKTWAVVFLIIGPSLKLFGGLLSDIAQSTVLENLESYLVNAVSILIGIAIVDFTNKTVKV</sequence>